<evidence type="ECO:0000313" key="3">
    <source>
        <dbReference type="Proteomes" id="UP000183670"/>
    </source>
</evidence>
<dbReference type="InterPro" id="IPR027417">
    <property type="entry name" value="P-loop_NTPase"/>
</dbReference>
<dbReference type="PANTHER" id="PTHR37291">
    <property type="entry name" value="5-METHYLCYTOSINE-SPECIFIC RESTRICTION ENZYME B"/>
    <property type="match status" value="1"/>
</dbReference>
<dbReference type="InterPro" id="IPR003593">
    <property type="entry name" value="AAA+_ATPase"/>
</dbReference>
<reference evidence="2 3" key="1">
    <citation type="submission" date="2016-10" db="EMBL/GenBank/DDBJ databases">
        <authorList>
            <person name="de Groot N.N."/>
        </authorList>
    </citation>
    <scope>NUCLEOTIDE SEQUENCE [LARGE SCALE GENOMIC DNA]</scope>
    <source>
        <strain evidence="2 3">NLAE-zl-C500</strain>
    </source>
</reference>
<feature type="domain" description="AAA+ ATPase" evidence="1">
    <location>
        <begin position="181"/>
        <end position="376"/>
    </location>
</feature>
<dbReference type="Proteomes" id="UP000183670">
    <property type="component" value="Unassembled WGS sequence"/>
</dbReference>
<name>A0A1G6G6R6_BACOV</name>
<gene>
    <name evidence="2" type="ORF">SAMN05192581_101440</name>
</gene>
<dbReference type="Pfam" id="PF07728">
    <property type="entry name" value="AAA_5"/>
    <property type="match status" value="1"/>
</dbReference>
<dbReference type="GO" id="GO:0005524">
    <property type="term" value="F:ATP binding"/>
    <property type="evidence" value="ECO:0007669"/>
    <property type="project" value="InterPro"/>
</dbReference>
<dbReference type="EMBL" id="FMYE01000014">
    <property type="protein sequence ID" value="SDB76876.1"/>
    <property type="molecule type" value="Genomic_DNA"/>
</dbReference>
<dbReference type="InterPro" id="IPR052934">
    <property type="entry name" value="Methyl-DNA_Rec/Restrict_Enz"/>
</dbReference>
<dbReference type="Gene3D" id="3.40.50.300">
    <property type="entry name" value="P-loop containing nucleotide triphosphate hydrolases"/>
    <property type="match status" value="1"/>
</dbReference>
<dbReference type="SUPFAM" id="SSF52540">
    <property type="entry name" value="P-loop containing nucleoside triphosphate hydrolases"/>
    <property type="match status" value="1"/>
</dbReference>
<dbReference type="PANTHER" id="PTHR37291:SF1">
    <property type="entry name" value="TYPE IV METHYL-DIRECTED RESTRICTION ENZYME ECOKMCRB SUBUNIT"/>
    <property type="match status" value="1"/>
</dbReference>
<dbReference type="RefSeq" id="WP_046151604.1">
    <property type="nucleotide sequence ID" value="NZ_FMYE01000014.1"/>
</dbReference>
<dbReference type="InterPro" id="IPR011704">
    <property type="entry name" value="ATPase_dyneun-rel_AAA"/>
</dbReference>
<organism evidence="2 3">
    <name type="scientific">Bacteroides ovatus</name>
    <dbReference type="NCBI Taxonomy" id="28116"/>
    <lineage>
        <taxon>Bacteria</taxon>
        <taxon>Pseudomonadati</taxon>
        <taxon>Bacteroidota</taxon>
        <taxon>Bacteroidia</taxon>
        <taxon>Bacteroidales</taxon>
        <taxon>Bacteroidaceae</taxon>
        <taxon>Bacteroides</taxon>
    </lineage>
</organism>
<dbReference type="SMART" id="SM00382">
    <property type="entry name" value="AAA"/>
    <property type="match status" value="1"/>
</dbReference>
<proteinExistence type="predicted"/>
<evidence type="ECO:0000259" key="1">
    <source>
        <dbReference type="SMART" id="SM00382"/>
    </source>
</evidence>
<sequence>MSEDKFKRFKKLLEYFIAHLEYIQNESIDNKGYSIYIAPLIHNMTFQTCGQGYSGAKIQNQISEWQDYGDSTICINVQGHYGKGYYTKKCYLNWKETGINIYAKWNDAKTRITHLAFTDYMYWLDPPEYKDSEKFSIEDLGLFDDSEPNTEIAKMFNKFYLKIYNYKMNGMTKRYQDLLLANKNMILNGAPGTGKTYLSKLIASQMIKSSIKSDTTMEENQFINDHIGFVQFHPSLDYTDFVEGLRPYEEIGNIGFKRRDGIFKKFCKKAISHSNENFVFIIDEINRGDISKIFGELFFAIDSGYRGKNGIIETQYQNLINIDDSTKAEDVFKNGFYIPQNVYIIGTMNDIDRSVESMDFAMRRRFAFIEITAKESAENMLGKEESYAALVKGMKNETELIEACMNANTDIINKMDSLNNTIISEEIGLTLDYQIGAAYFLKYALYANSKDAFEKLWQNHLQCVLKEYLRGIGEESKKLQILKNSYDNA</sequence>
<accession>A0A1G6G6R6</accession>
<dbReference type="GO" id="GO:0016887">
    <property type="term" value="F:ATP hydrolysis activity"/>
    <property type="evidence" value="ECO:0007669"/>
    <property type="project" value="InterPro"/>
</dbReference>
<dbReference type="AlphaFoldDB" id="A0A1G6G6R6"/>
<evidence type="ECO:0000313" key="2">
    <source>
        <dbReference type="EMBL" id="SDB76876.1"/>
    </source>
</evidence>
<protein>
    <submittedName>
        <fullName evidence="2">5-methylcytosine-specific restriction enzyme B</fullName>
    </submittedName>
</protein>